<dbReference type="SUPFAM" id="SSF57903">
    <property type="entry name" value="FYVE/PHD zinc finger"/>
    <property type="match status" value="1"/>
</dbReference>
<dbReference type="InterPro" id="IPR000306">
    <property type="entry name" value="Znf_FYVE"/>
</dbReference>
<evidence type="ECO:0000259" key="7">
    <source>
        <dbReference type="PROSITE" id="PS50178"/>
    </source>
</evidence>
<dbReference type="InterPro" id="IPR013083">
    <property type="entry name" value="Znf_RING/FYVE/PHD"/>
</dbReference>
<dbReference type="Pfam" id="PF01363">
    <property type="entry name" value="FYVE"/>
    <property type="match status" value="1"/>
</dbReference>
<gene>
    <name evidence="8" type="ORF">NSCI0253_LOCUS18871</name>
</gene>
<evidence type="ECO:0000313" key="8">
    <source>
        <dbReference type="EMBL" id="CAD8844521.1"/>
    </source>
</evidence>
<feature type="domain" description="FYVE-type" evidence="7">
    <location>
        <begin position="79"/>
        <end position="139"/>
    </location>
</feature>
<dbReference type="PANTHER" id="PTHR39490:SF8">
    <property type="entry name" value="ZINC FINGER FYVE DOMAIN-CONTAINING PROTEIN 21"/>
    <property type="match status" value="1"/>
</dbReference>
<keyword evidence="5" id="KW-0175">Coiled coil</keyword>
<dbReference type="SMART" id="SM00064">
    <property type="entry name" value="FYVE"/>
    <property type="match status" value="1"/>
</dbReference>
<dbReference type="InterPro" id="IPR011011">
    <property type="entry name" value="Znf_FYVE_PHD"/>
</dbReference>
<evidence type="ECO:0000256" key="5">
    <source>
        <dbReference type="SAM" id="Coils"/>
    </source>
</evidence>
<dbReference type="PANTHER" id="PTHR39490">
    <property type="entry name" value="ARRESTIN DOMAIN-CONTAINING PROTEIN D"/>
    <property type="match status" value="1"/>
</dbReference>
<evidence type="ECO:0000256" key="2">
    <source>
        <dbReference type="ARBA" id="ARBA00022771"/>
    </source>
</evidence>
<dbReference type="GO" id="GO:0008270">
    <property type="term" value="F:zinc ion binding"/>
    <property type="evidence" value="ECO:0007669"/>
    <property type="project" value="UniProtKB-KW"/>
</dbReference>
<dbReference type="InterPro" id="IPR052113">
    <property type="entry name" value="FYVE-type_Zinc_Finger"/>
</dbReference>
<evidence type="ECO:0000256" key="4">
    <source>
        <dbReference type="PROSITE-ProRule" id="PRU00091"/>
    </source>
</evidence>
<keyword evidence="2 4" id="KW-0863">Zinc-finger</keyword>
<dbReference type="EMBL" id="HBFQ01026755">
    <property type="protein sequence ID" value="CAD8844521.1"/>
    <property type="molecule type" value="Transcribed_RNA"/>
</dbReference>
<accession>A0A7S1F4R0</accession>
<keyword evidence="1" id="KW-0479">Metal-binding</keyword>
<dbReference type="InterPro" id="IPR017455">
    <property type="entry name" value="Znf_FYVE-rel"/>
</dbReference>
<dbReference type="AlphaFoldDB" id="A0A7S1F4R0"/>
<dbReference type="CDD" id="cd00065">
    <property type="entry name" value="FYVE_like_SF"/>
    <property type="match status" value="1"/>
</dbReference>
<evidence type="ECO:0000256" key="6">
    <source>
        <dbReference type="SAM" id="MobiDB-lite"/>
    </source>
</evidence>
<organism evidence="8">
    <name type="scientific">Noctiluca scintillans</name>
    <name type="common">Sea sparkle</name>
    <name type="synonym">Red tide dinoflagellate</name>
    <dbReference type="NCBI Taxonomy" id="2966"/>
    <lineage>
        <taxon>Eukaryota</taxon>
        <taxon>Sar</taxon>
        <taxon>Alveolata</taxon>
        <taxon>Dinophyceae</taxon>
        <taxon>Noctilucales</taxon>
        <taxon>Noctilucaceae</taxon>
        <taxon>Noctiluca</taxon>
    </lineage>
</organism>
<feature type="region of interest" description="Disordered" evidence="6">
    <location>
        <begin position="1"/>
        <end position="53"/>
    </location>
</feature>
<feature type="coiled-coil region" evidence="5">
    <location>
        <begin position="210"/>
        <end position="244"/>
    </location>
</feature>
<dbReference type="Gene3D" id="3.30.40.10">
    <property type="entry name" value="Zinc/RING finger domain, C3HC4 (zinc finger)"/>
    <property type="match status" value="1"/>
</dbReference>
<evidence type="ECO:0000256" key="1">
    <source>
        <dbReference type="ARBA" id="ARBA00022723"/>
    </source>
</evidence>
<evidence type="ECO:0000256" key="3">
    <source>
        <dbReference type="ARBA" id="ARBA00022833"/>
    </source>
</evidence>
<proteinExistence type="predicted"/>
<keyword evidence="3" id="KW-0862">Zinc</keyword>
<name>A0A7S1F4R0_NOCSC</name>
<sequence length="364" mass="41163">MAEVRELSPPTVAVDLEGDPSGDVGSVEKNLDVDDNQQGPAEEQSESESYIPSTASFGEAAEEAEPVGVPSDGGAWQNENEVDQCPLCSVKFSTFVWRHHCRHCGGLVCENCSRTRLRLPRLESTKKQRVCDACCMKLADQTSTSIAEDLEEKNEVLKQLRSALGERCAECEVFKRVLLELDAESTGDRSLLEQYFKDPQSDAASFENLKERARNNWDTLMERLQTAKETQATLREKLKEACEKRDVVLLQHREELESKKELDVAHDDFVRTRAENDRLDRKEQELVDSLDFERKRVRDLEHQRSEEQRTRALRTMQFRVPRSLSADATGNVHPMAITTISAGRSDSIGGRGRLDDCRRACSVM</sequence>
<reference evidence="8" key="1">
    <citation type="submission" date="2021-01" db="EMBL/GenBank/DDBJ databases">
        <authorList>
            <person name="Corre E."/>
            <person name="Pelletier E."/>
            <person name="Niang G."/>
            <person name="Scheremetjew M."/>
            <person name="Finn R."/>
            <person name="Kale V."/>
            <person name="Holt S."/>
            <person name="Cochrane G."/>
            <person name="Meng A."/>
            <person name="Brown T."/>
            <person name="Cohen L."/>
        </authorList>
    </citation>
    <scope>NUCLEOTIDE SEQUENCE</scope>
</reference>
<protein>
    <recommendedName>
        <fullName evidence="7">FYVE-type domain-containing protein</fullName>
    </recommendedName>
</protein>
<dbReference type="PROSITE" id="PS50178">
    <property type="entry name" value="ZF_FYVE"/>
    <property type="match status" value="1"/>
</dbReference>